<organism evidence="1">
    <name type="scientific">Tanacetum cinerariifolium</name>
    <name type="common">Dalmatian daisy</name>
    <name type="synonym">Chrysanthemum cinerariifolium</name>
    <dbReference type="NCBI Taxonomy" id="118510"/>
    <lineage>
        <taxon>Eukaryota</taxon>
        <taxon>Viridiplantae</taxon>
        <taxon>Streptophyta</taxon>
        <taxon>Embryophyta</taxon>
        <taxon>Tracheophyta</taxon>
        <taxon>Spermatophyta</taxon>
        <taxon>Magnoliopsida</taxon>
        <taxon>eudicotyledons</taxon>
        <taxon>Gunneridae</taxon>
        <taxon>Pentapetalae</taxon>
        <taxon>asterids</taxon>
        <taxon>campanulids</taxon>
        <taxon>Asterales</taxon>
        <taxon>Asteraceae</taxon>
        <taxon>Asteroideae</taxon>
        <taxon>Anthemideae</taxon>
        <taxon>Anthemidinae</taxon>
        <taxon>Tanacetum</taxon>
    </lineage>
</organism>
<reference evidence="1" key="1">
    <citation type="journal article" date="2019" name="Sci. Rep.">
        <title>Draft genome of Tanacetum cinerariifolium, the natural source of mosquito coil.</title>
        <authorList>
            <person name="Yamashiro T."/>
            <person name="Shiraishi A."/>
            <person name="Satake H."/>
            <person name="Nakayama K."/>
        </authorList>
    </citation>
    <scope>NUCLEOTIDE SEQUENCE</scope>
</reference>
<sequence>MSKNVETIENVIEDESHFITKVVDNDLGALAMFTKHFWWRRINGFRWCEEVRGVEKMSSMGSKLMVRGDKCLEGCVGASKGEVSGGGMKFGVSKSLLGEIPEVVISEGGGEKFRDDGGAIWRIRHFLVEANKALLLIEAKQHHTNKQQPKKFIKPLLQLDCTIGHNQIAQKEEAGIELNSEKFDFMAAAGAYDDIEEVIMNFTLKDNLQQALTSGTQTNSDFVYDSDGSAKSLKICRYAVSGDVRYDVLGEFP</sequence>
<proteinExistence type="predicted"/>
<name>A0A6L2NTN4_TANCI</name>
<gene>
    <name evidence="1" type="ORF">Tci_059902</name>
</gene>
<comment type="caution">
    <text evidence="1">The sequence shown here is derived from an EMBL/GenBank/DDBJ whole genome shotgun (WGS) entry which is preliminary data.</text>
</comment>
<dbReference type="EMBL" id="BKCJ010009639">
    <property type="protein sequence ID" value="GEU87924.1"/>
    <property type="molecule type" value="Genomic_DNA"/>
</dbReference>
<evidence type="ECO:0000313" key="1">
    <source>
        <dbReference type="EMBL" id="GEU87924.1"/>
    </source>
</evidence>
<protein>
    <submittedName>
        <fullName evidence="1">Uncharacterized protein</fullName>
    </submittedName>
</protein>
<dbReference type="AlphaFoldDB" id="A0A6L2NTN4"/>
<accession>A0A6L2NTN4</accession>